<reference evidence="1" key="1">
    <citation type="submission" date="2023-04" db="EMBL/GenBank/DDBJ databases">
        <authorList>
            <person name="Vijverberg K."/>
            <person name="Xiong W."/>
            <person name="Schranz E."/>
        </authorList>
    </citation>
    <scope>NUCLEOTIDE SEQUENCE</scope>
</reference>
<dbReference type="EMBL" id="OX465081">
    <property type="protein sequence ID" value="CAI9283902.1"/>
    <property type="molecule type" value="Genomic_DNA"/>
</dbReference>
<protein>
    <submittedName>
        <fullName evidence="1">Uncharacterized protein</fullName>
    </submittedName>
</protein>
<gene>
    <name evidence="1" type="ORF">LSALG_LOCUS23470</name>
</gene>
<keyword evidence="2" id="KW-1185">Reference proteome</keyword>
<accession>A0AA36E6C1</accession>
<name>A0AA36E6C1_LACSI</name>
<sequence length="107" mass="12008">MLEVSKSVGSSSRARHVSGLSSFYPEVVCADQQVLNRLFITFSLDSSGTREIMYGRKPPMENHCVLKAMSSLVEQALLLEQELSASDWRIPIAILVICSIITYWKKD</sequence>
<dbReference type="AlphaFoldDB" id="A0AA36E6C1"/>
<evidence type="ECO:0000313" key="2">
    <source>
        <dbReference type="Proteomes" id="UP001177003"/>
    </source>
</evidence>
<proteinExistence type="predicted"/>
<organism evidence="1 2">
    <name type="scientific">Lactuca saligna</name>
    <name type="common">Willowleaf lettuce</name>
    <dbReference type="NCBI Taxonomy" id="75948"/>
    <lineage>
        <taxon>Eukaryota</taxon>
        <taxon>Viridiplantae</taxon>
        <taxon>Streptophyta</taxon>
        <taxon>Embryophyta</taxon>
        <taxon>Tracheophyta</taxon>
        <taxon>Spermatophyta</taxon>
        <taxon>Magnoliopsida</taxon>
        <taxon>eudicotyledons</taxon>
        <taxon>Gunneridae</taxon>
        <taxon>Pentapetalae</taxon>
        <taxon>asterids</taxon>
        <taxon>campanulids</taxon>
        <taxon>Asterales</taxon>
        <taxon>Asteraceae</taxon>
        <taxon>Cichorioideae</taxon>
        <taxon>Cichorieae</taxon>
        <taxon>Lactucinae</taxon>
        <taxon>Lactuca</taxon>
    </lineage>
</organism>
<dbReference type="Proteomes" id="UP001177003">
    <property type="component" value="Chromosome 5"/>
</dbReference>
<evidence type="ECO:0000313" key="1">
    <source>
        <dbReference type="EMBL" id="CAI9283902.1"/>
    </source>
</evidence>